<gene>
    <name evidence="1" type="ORF">ACOC_LOCUS10311</name>
</gene>
<dbReference type="AlphaFoldDB" id="A0A0R3PW35"/>
<accession>A0A0R3PW35</accession>
<dbReference type="STRING" id="334426.A0A0R3PW35"/>
<evidence type="ECO:0000313" key="3">
    <source>
        <dbReference type="WBParaSite" id="ACOC_0001031001-mRNA-1"/>
    </source>
</evidence>
<evidence type="ECO:0000313" key="1">
    <source>
        <dbReference type="EMBL" id="VDM61896.1"/>
    </source>
</evidence>
<dbReference type="WBParaSite" id="ACOC_0001031001-mRNA-1">
    <property type="protein sequence ID" value="ACOC_0001031001-mRNA-1"/>
    <property type="gene ID" value="ACOC_0001031001"/>
</dbReference>
<proteinExistence type="predicted"/>
<reference evidence="1 2" key="2">
    <citation type="submission" date="2018-11" db="EMBL/GenBank/DDBJ databases">
        <authorList>
            <consortium name="Pathogen Informatics"/>
        </authorList>
    </citation>
    <scope>NUCLEOTIDE SEQUENCE [LARGE SCALE GENOMIC DNA]</scope>
    <source>
        <strain evidence="1 2">Costa Rica</strain>
    </source>
</reference>
<reference evidence="3" key="1">
    <citation type="submission" date="2017-02" db="UniProtKB">
        <authorList>
            <consortium name="WormBaseParasite"/>
        </authorList>
    </citation>
    <scope>IDENTIFICATION</scope>
</reference>
<evidence type="ECO:0000313" key="2">
    <source>
        <dbReference type="Proteomes" id="UP000267027"/>
    </source>
</evidence>
<organism evidence="3">
    <name type="scientific">Angiostrongylus costaricensis</name>
    <name type="common">Nematode worm</name>
    <dbReference type="NCBI Taxonomy" id="334426"/>
    <lineage>
        <taxon>Eukaryota</taxon>
        <taxon>Metazoa</taxon>
        <taxon>Ecdysozoa</taxon>
        <taxon>Nematoda</taxon>
        <taxon>Chromadorea</taxon>
        <taxon>Rhabditida</taxon>
        <taxon>Rhabditina</taxon>
        <taxon>Rhabditomorpha</taxon>
        <taxon>Strongyloidea</taxon>
        <taxon>Metastrongylidae</taxon>
        <taxon>Angiostrongylus</taxon>
    </lineage>
</organism>
<sequence length="59" mass="7103">MKNQLDSVQRDYEETMAERSTVLEENTRMCEERDRLRQTVHALSRTLNELRYRSVGIIM</sequence>
<name>A0A0R3PW35_ANGCS</name>
<dbReference type="EMBL" id="UYYA01004447">
    <property type="protein sequence ID" value="VDM61896.1"/>
    <property type="molecule type" value="Genomic_DNA"/>
</dbReference>
<dbReference type="OrthoDB" id="5829588at2759"/>
<protein>
    <submittedName>
        <fullName evidence="3">Sjogren syndrome nuclear autoantigen 1</fullName>
    </submittedName>
</protein>
<keyword evidence="2" id="KW-1185">Reference proteome</keyword>
<dbReference type="Proteomes" id="UP000267027">
    <property type="component" value="Unassembled WGS sequence"/>
</dbReference>